<dbReference type="PROSITE" id="PS00028">
    <property type="entry name" value="ZINC_FINGER_C2H2_1"/>
    <property type="match status" value="1"/>
</dbReference>
<dbReference type="GO" id="GO:0005634">
    <property type="term" value="C:nucleus"/>
    <property type="evidence" value="ECO:0007669"/>
    <property type="project" value="UniProtKB-SubCell"/>
</dbReference>
<feature type="compositionally biased region" description="Polar residues" evidence="12">
    <location>
        <begin position="2894"/>
        <end position="2908"/>
    </location>
</feature>
<feature type="compositionally biased region" description="Low complexity" evidence="12">
    <location>
        <begin position="1744"/>
        <end position="1761"/>
    </location>
</feature>
<feature type="region of interest" description="Disordered" evidence="12">
    <location>
        <begin position="2819"/>
        <end position="2977"/>
    </location>
</feature>
<gene>
    <name evidence="14" type="ORF">OCTVUL_1B015264</name>
</gene>
<feature type="region of interest" description="Disordered" evidence="12">
    <location>
        <begin position="451"/>
        <end position="475"/>
    </location>
</feature>
<feature type="compositionally biased region" description="Basic and acidic residues" evidence="12">
    <location>
        <begin position="454"/>
        <end position="466"/>
    </location>
</feature>
<feature type="compositionally biased region" description="Polar residues" evidence="12">
    <location>
        <begin position="2288"/>
        <end position="2302"/>
    </location>
</feature>
<feature type="compositionally biased region" description="Polar residues" evidence="12">
    <location>
        <begin position="2413"/>
        <end position="2427"/>
    </location>
</feature>
<feature type="compositionally biased region" description="Polar residues" evidence="12">
    <location>
        <begin position="2720"/>
        <end position="2735"/>
    </location>
</feature>
<dbReference type="Pfam" id="PF25580">
    <property type="entry name" value="TPR_Rlf"/>
    <property type="match status" value="1"/>
</dbReference>
<feature type="compositionally biased region" description="Low complexity" evidence="12">
    <location>
        <begin position="2913"/>
        <end position="2935"/>
    </location>
</feature>
<dbReference type="InterPro" id="IPR057986">
    <property type="entry name" value="TPR_Rlf/292/654"/>
</dbReference>
<feature type="compositionally biased region" description="Low complexity" evidence="12">
    <location>
        <begin position="2736"/>
        <end position="2746"/>
    </location>
</feature>
<dbReference type="InterPro" id="IPR052251">
    <property type="entry name" value="GH-ZnFinger_Regulators"/>
</dbReference>
<comment type="subcellular location">
    <subcellularLocation>
        <location evidence="1">Nucleus</location>
    </subcellularLocation>
</comment>
<feature type="compositionally biased region" description="Low complexity" evidence="12">
    <location>
        <begin position="2852"/>
        <end position="2864"/>
    </location>
</feature>
<evidence type="ECO:0000256" key="8">
    <source>
        <dbReference type="ARBA" id="ARBA00023015"/>
    </source>
</evidence>
<feature type="region of interest" description="Disordered" evidence="12">
    <location>
        <begin position="2034"/>
        <end position="2076"/>
    </location>
</feature>
<feature type="compositionally biased region" description="Low complexity" evidence="12">
    <location>
        <begin position="2762"/>
        <end position="2776"/>
    </location>
</feature>
<evidence type="ECO:0000256" key="7">
    <source>
        <dbReference type="ARBA" id="ARBA00022833"/>
    </source>
</evidence>
<reference evidence="14" key="1">
    <citation type="submission" date="2023-08" db="EMBL/GenBank/DDBJ databases">
        <authorList>
            <person name="Alioto T."/>
            <person name="Alioto T."/>
            <person name="Gomez Garrido J."/>
        </authorList>
    </citation>
    <scope>NUCLEOTIDE SEQUENCE</scope>
</reference>
<evidence type="ECO:0000313" key="15">
    <source>
        <dbReference type="Proteomes" id="UP001162480"/>
    </source>
</evidence>
<keyword evidence="3" id="KW-0597">Phosphoprotein</keyword>
<dbReference type="GO" id="GO:0008270">
    <property type="term" value="F:zinc ion binding"/>
    <property type="evidence" value="ECO:0007669"/>
    <property type="project" value="UniProtKB-KW"/>
</dbReference>
<keyword evidence="8" id="KW-0805">Transcription regulation</keyword>
<feature type="compositionally biased region" description="Low complexity" evidence="12">
    <location>
        <begin position="2875"/>
        <end position="2893"/>
    </location>
</feature>
<feature type="compositionally biased region" description="Pro residues" evidence="12">
    <location>
        <begin position="3065"/>
        <end position="3076"/>
    </location>
</feature>
<feature type="region of interest" description="Disordered" evidence="12">
    <location>
        <begin position="1236"/>
        <end position="1260"/>
    </location>
</feature>
<evidence type="ECO:0000256" key="10">
    <source>
        <dbReference type="ARBA" id="ARBA00023163"/>
    </source>
</evidence>
<feature type="compositionally biased region" description="Polar residues" evidence="12">
    <location>
        <begin position="2197"/>
        <end position="2208"/>
    </location>
</feature>
<keyword evidence="6" id="KW-0863">Zinc-finger</keyword>
<evidence type="ECO:0000256" key="6">
    <source>
        <dbReference type="ARBA" id="ARBA00022771"/>
    </source>
</evidence>
<comment type="similarity">
    <text evidence="2">Belongs to the krueppel C2H2-type zinc-finger protein family.</text>
</comment>
<dbReference type="InterPro" id="IPR013087">
    <property type="entry name" value="Znf_C2H2_type"/>
</dbReference>
<proteinExistence type="inferred from homology"/>
<feature type="compositionally biased region" description="Polar residues" evidence="12">
    <location>
        <begin position="2169"/>
        <end position="2178"/>
    </location>
</feature>
<sequence length="3084" mass="333750">MDLPVIVHELRTLNEQYKKRVTDKEQATAVYCKGFCTILQKFLDKHNDSYEEYVFSLCIFLCHYAASYGELAVYDSKEKICQQLFRLCIKAVLDVKWRELSNENTCRQKFRETVDAVHTQLERFNYGKFQLIKKLMETHWDHPTLSRIMAGADDLEESEVMEYFAEEDPMVLKVRVEMLLDENCEEFAMNLCRWCFLHPELADNVQLRETQLLMLYRSANVEKLQEDCSKISCEMAVQIIKNLQDCESHQGFCVMIAQTFLVQNWLRGVSADSGTKTLLKLWIRLQYLVDGDLDKFSDSVWAIAKLSQHTEQITFLVESLREEAGDTFLQLNTNLCIYAFNLDKGCLEQAVADKDMELILCRNVALSKTSQMIMNLYDGLSQKLAKLSGLTAFALDPSEENFEIVYSIFHSNNNNSNSSSLGGSSSHHNDIDGSSPNKYVNKLTNMLDGLHVSPTKEVKKSKEKQRTQRNRHSMSHRTVDNVEYCNLSVNPANLYEIERLLNNICPFHLDIEMSFSDLHAMCMEHLTQHQEMLMVLHEESTDECSEFSNFDEEQPLSEAAVQNNEMAAFTEQCSQENVNSNVIFSSPPSQPHTATASVTTAASATTAATVTSQENCTEPEEGSVGGHQVGTKPEAKCACGLPKSCQVTEEVCNCKQNLPKNSCHLNQTYPNSISNRNLFEAFNKDLSTQPYSIQSRDHRHSMSEASKIQNACERDIKNQQVSHCSGNGFPNCGASTLGTCSCDRSGSVHTCLSFESQIDFSNIGDNSSSSSSLMQTQHASDKLHKARTKDSHCYCNKSLPSISDGNVNVTAPCKCVCKTKTKSGKKSDKSAKCDKNLQQTSEIKDGKDTPSKSLYVSSGINEDQVSSEIPTSDRLLEKLQSCISSLTGNNAGCSTEKFFLSKIEKSYIDRYCQFLKSVSQFEMALLTQQNSKPSSRRRKNYVVVYRCGICCDFFDQVSELKNHIQSICKASVSDLQNLTEAATIFCAKDSALSKIKFFKCLKCLQYTCTRKEMDDHLRLCGVPLVKKTSKSTNTSSLAEKSQIQKKPSLTLEDPKTKAPEKEVPKKQQEVVPSVPGTETINVSKPSICPTEERSMKTPVSKEGSSSDVTTSPVINATMETTTTNTVFKCKEEQLEVDPENKEDKKPKVKQTSEEYFKCQICSRLLLGPHRLRLHQEACKKRNDIRRRIKKANIVKPLVNIKTEVVTPDSQATEGSTSHPQNNLTTVNTTKVNQTTVTGTSKVEDAPSATANLPQPEKPKHCPDCERIIKLRKVSQQLSLSDAQIKIEPTEITDKNNSRSVCSEEEIPNQPNSSVQNSSMAHQEVESKAVKTDQPATCSNRSNMNNDECIKRTMLQIKSEMENQFLPRKPVKPDKPLQDSPPVVNKVIETIETKSVVSEDELLLVGDGTMTMSPSRKMRILSPYCRKCDFHFRNRSNFVKHLAITHLQPYTKETVSELSKPIVIFTCVYCQIAFRVWFKYINHIPNHATHILKELNCRWVKETCQEEKTAVVSGKGAQKKTQLKLVWPPPEEEIGSFLKRKRRKPSKRKFNRNASLSNISQSTISNFMSASCDVDNKTKQDILHVMHNLLQSIVGMNDQVLGNIDSVSYVNKKSVMETSKETAAQLLPEPCKSRLSQNITAKDMYEISTNTASIDETVQKTAASFIEDVTLCKTPITANDKSVVAKEDQELPLLSDTSQSKPDKLMLDVNSGNSGDNALSTLIEGSVKPASTDPSTNNVTKACLSTVSSESGDSTSSTLTDSNKNPASTEPITNNVVKSCLPVITSESGDCLKVTNTSSAEAVKAGSLDNIKLKSVERSQELPVKDASQPAPEMLIHSTTKQSVKMPNISSITPELKKICRLSVDNNSLSPSQCSALAVTTQSALSVNKTATLPQASAINPPDPSTATFDKTSVLPTSQNLEMQLSPASDKPTRDLFALNNIQVPNYLSLPALTSSPPTSALNIQSSSISKLQPRFCPSSEASVLMSSSKSDVSSSSLTSSVADTSEVANTLLPQSVTPNQTYSSKQSVVSKAISPVPSTHLTPSSSHSVPFSSDTQTSLPSTLGSSTLQTTPHSLHSPQFCTATSSKNTFPHLNVSLSPIKLQTPISSVDPKILVPCLSTNIITPTLSLPPYTETSTNISSSDPKVSVSSLSPNTKLVSSTPIPLGPDSSKSTPLLVSNSSSDIMSEVPSVRVIPSATKNPELSSSPNAKVPVSNSSTFTSSSATDTSTFTSSSTMIPSSIVASSSSTTNALIPSSLHINDNRASDILPVIKTSVSSSLSSTETAVANTSISGSLPATDTPKSCSSSETSSSSSFDKQNFNAQNNSLGLKNTPQSASLSHSLTPAKILPVVSENNLRVSCSVTPSISTNCSPLLKNSTNNSAASSLSVINNHLADSSGTSSLVPTVLASPVSASTSNTKASSDSFVQPPTPSSSDLNISTSISSSSNVNIMSKSPPTSNPTVTEKTPVTISVTTERDPQPISTSPAPLKISTPTPSSTSTPNSSDLQTTKRSTSDTKTLVTDLSSSSCTPNISESLPLTSGITASSSLSTSKTSIPSSSDPQLLSAGLKTISSSADTKPLALNDPNSMRSSGSFTTSSDSKSLGTKTSAPDLTDSPKILASSSISSPKTLVPISSDGPKMLASSSSDNCKTLAPTSTDTSITTASSSTLNPRTSTDSPKTSALRISDSPHISVPSSDSLKALDGSLTDISRDLVASSSGSLETSAFSSATDNSKMLPTSLTTNTTSTLPKALDSVSSVTKLSSTVSSSTPNSVKSTILKTVPPNSTSIKTKSLDTSGPQKPITSSDSFSITTPVISVSVTPTPSSTYPPKPTYSPCTSSTTSTANPQTLDLSCTSVPSNSTSSPKAPASHSTFVSKAPAPSSTSSPNIPVSSSTYVPKTQSLTSTAVSKTPAPISTISSKTPAPSSTTTPRTPDSGSATSLNTPIPKTPTLSSTPISKTTTLTPTTTSNSSAPNSVFSYKTPAPSVKATSTAPTPNSASLPKLQHLVLLLLPALYLSQKFQQPLLQLPQTLHLFSKLQYPVLQLLPRCQFLVLHLFLKSKQAPLQLPPRHQPPPHLPLMQQHPL</sequence>
<feature type="compositionally biased region" description="Polar residues" evidence="12">
    <location>
        <begin position="1037"/>
        <end position="1047"/>
    </location>
</feature>
<feature type="compositionally biased region" description="Low complexity" evidence="12">
    <location>
        <begin position="2615"/>
        <end position="2628"/>
    </location>
</feature>
<protein>
    <submittedName>
        <fullName evidence="14">Uncharacterized threonine-rich GPI-anchored glycoprotein PJ4664.02-like</fullName>
    </submittedName>
</protein>
<evidence type="ECO:0000256" key="12">
    <source>
        <dbReference type="SAM" id="MobiDB-lite"/>
    </source>
</evidence>
<keyword evidence="4" id="KW-0479">Metal-binding</keyword>
<feature type="compositionally biased region" description="Low complexity" evidence="12">
    <location>
        <begin position="2212"/>
        <end position="2235"/>
    </location>
</feature>
<feature type="region of interest" description="Disordered" evidence="12">
    <location>
        <begin position="1744"/>
        <end position="1770"/>
    </location>
</feature>
<feature type="compositionally biased region" description="Polar residues" evidence="12">
    <location>
        <begin position="2505"/>
        <end position="2538"/>
    </location>
</feature>
<feature type="compositionally biased region" description="Low complexity" evidence="12">
    <location>
        <begin position="2943"/>
        <end position="2975"/>
    </location>
</feature>
<organism evidence="14 15">
    <name type="scientific">Octopus vulgaris</name>
    <name type="common">Common octopus</name>
    <dbReference type="NCBI Taxonomy" id="6645"/>
    <lineage>
        <taxon>Eukaryota</taxon>
        <taxon>Metazoa</taxon>
        <taxon>Spiralia</taxon>
        <taxon>Lophotrochozoa</taxon>
        <taxon>Mollusca</taxon>
        <taxon>Cephalopoda</taxon>
        <taxon>Coleoidea</taxon>
        <taxon>Octopodiformes</taxon>
        <taxon>Octopoda</taxon>
        <taxon>Incirrata</taxon>
        <taxon>Octopodidae</taxon>
        <taxon>Octopus</taxon>
    </lineage>
</organism>
<feature type="compositionally biased region" description="Low complexity" evidence="12">
    <location>
        <begin position="2655"/>
        <end position="2668"/>
    </location>
</feature>
<feature type="region of interest" description="Disordered" evidence="12">
    <location>
        <begin position="2576"/>
        <end position="2696"/>
    </location>
</feature>
<evidence type="ECO:0000256" key="1">
    <source>
        <dbReference type="ARBA" id="ARBA00004123"/>
    </source>
</evidence>
<feature type="compositionally biased region" description="Low complexity" evidence="12">
    <location>
        <begin position="2303"/>
        <end position="2314"/>
    </location>
</feature>
<feature type="compositionally biased region" description="Low complexity" evidence="12">
    <location>
        <begin position="1307"/>
        <end position="1318"/>
    </location>
</feature>
<dbReference type="PANTHER" id="PTHR15507">
    <property type="entry name" value="ZINC FINGER PROTEIN RLF"/>
    <property type="match status" value="1"/>
</dbReference>
<feature type="region of interest" description="Disordered" evidence="12">
    <location>
        <begin position="1692"/>
        <end position="1711"/>
    </location>
</feature>
<evidence type="ECO:0000256" key="9">
    <source>
        <dbReference type="ARBA" id="ARBA00023125"/>
    </source>
</evidence>
<feature type="region of interest" description="Disordered" evidence="12">
    <location>
        <begin position="2720"/>
        <end position="2746"/>
    </location>
</feature>
<keyword evidence="11" id="KW-0539">Nucleus</keyword>
<feature type="region of interest" description="Disordered" evidence="12">
    <location>
        <begin position="2288"/>
        <end position="2336"/>
    </location>
</feature>
<dbReference type="EMBL" id="OX597815">
    <property type="protein sequence ID" value="CAI9717894.1"/>
    <property type="molecule type" value="Genomic_DNA"/>
</dbReference>
<keyword evidence="7" id="KW-0862">Zinc</keyword>
<feature type="region of interest" description="Disordered" evidence="12">
    <location>
        <begin position="1031"/>
        <end position="1110"/>
    </location>
</feature>
<feature type="compositionally biased region" description="Low complexity" evidence="12">
    <location>
        <begin position="2833"/>
        <end position="2843"/>
    </location>
</feature>
<feature type="compositionally biased region" description="Low complexity" evidence="12">
    <location>
        <begin position="2539"/>
        <end position="2559"/>
    </location>
</feature>
<keyword evidence="9" id="KW-0238">DNA-binding</keyword>
<feature type="compositionally biased region" description="Low complexity" evidence="12">
    <location>
        <begin position="2587"/>
        <end position="2602"/>
    </location>
</feature>
<feature type="compositionally biased region" description="Low complexity" evidence="12">
    <location>
        <begin position="2034"/>
        <end position="2072"/>
    </location>
</feature>
<feature type="compositionally biased region" description="Low complexity" evidence="12">
    <location>
        <begin position="2140"/>
        <end position="2153"/>
    </location>
</feature>
<evidence type="ECO:0000256" key="2">
    <source>
        <dbReference type="ARBA" id="ARBA00006991"/>
    </source>
</evidence>
<evidence type="ECO:0000256" key="4">
    <source>
        <dbReference type="ARBA" id="ARBA00022723"/>
    </source>
</evidence>
<dbReference type="Proteomes" id="UP001162480">
    <property type="component" value="Chromosome 2"/>
</dbReference>
<dbReference type="PANTHER" id="PTHR15507:SF17">
    <property type="entry name" value="C2H2-TYPE DOMAIN-CONTAINING PROTEIN"/>
    <property type="match status" value="1"/>
</dbReference>
<dbReference type="GO" id="GO:0000981">
    <property type="term" value="F:DNA-binding transcription factor activity, RNA polymerase II-specific"/>
    <property type="evidence" value="ECO:0007669"/>
    <property type="project" value="TreeGrafter"/>
</dbReference>
<evidence type="ECO:0000256" key="5">
    <source>
        <dbReference type="ARBA" id="ARBA00022737"/>
    </source>
</evidence>
<feature type="domain" description="C2H2-type" evidence="13">
    <location>
        <begin position="1424"/>
        <end position="1445"/>
    </location>
</feature>
<evidence type="ECO:0000313" key="14">
    <source>
        <dbReference type="EMBL" id="CAI9717894.1"/>
    </source>
</evidence>
<feature type="region of interest" description="Disordered" evidence="12">
    <location>
        <begin position="2762"/>
        <end position="2807"/>
    </location>
</feature>
<feature type="region of interest" description="Disordered" evidence="12">
    <location>
        <begin position="2197"/>
        <end position="2235"/>
    </location>
</feature>
<evidence type="ECO:0000256" key="11">
    <source>
        <dbReference type="ARBA" id="ARBA00023242"/>
    </source>
</evidence>
<dbReference type="SMART" id="SM00355">
    <property type="entry name" value="ZnF_C2H2"/>
    <property type="match status" value="5"/>
</dbReference>
<name>A0AA36AKV0_OCTVU</name>
<accession>A0AA36AKV0</accession>
<evidence type="ECO:0000259" key="13">
    <source>
        <dbReference type="PROSITE" id="PS00028"/>
    </source>
</evidence>
<feature type="compositionally biased region" description="Low complexity" evidence="12">
    <location>
        <begin position="2432"/>
        <end position="2454"/>
    </location>
</feature>
<keyword evidence="15" id="KW-1185">Reference proteome</keyword>
<feature type="region of interest" description="Disordered" evidence="12">
    <location>
        <begin position="2133"/>
        <end position="2178"/>
    </location>
</feature>
<feature type="compositionally biased region" description="Polar residues" evidence="12">
    <location>
        <begin position="2782"/>
        <end position="2806"/>
    </location>
</feature>
<feature type="region of interest" description="Disordered" evidence="12">
    <location>
        <begin position="3065"/>
        <end position="3084"/>
    </location>
</feature>
<keyword evidence="5" id="KW-0677">Repeat</keyword>
<feature type="compositionally biased region" description="Low complexity" evidence="12">
    <location>
        <begin position="2491"/>
        <end position="2504"/>
    </location>
</feature>
<feature type="compositionally biased region" description="Polar residues" evidence="12">
    <location>
        <begin position="2455"/>
        <end position="2473"/>
    </location>
</feature>
<evidence type="ECO:0000256" key="3">
    <source>
        <dbReference type="ARBA" id="ARBA00022553"/>
    </source>
</evidence>
<keyword evidence="10" id="KW-0804">Transcription</keyword>
<feature type="compositionally biased region" description="Polar residues" evidence="12">
    <location>
        <begin position="2315"/>
        <end position="2336"/>
    </location>
</feature>
<dbReference type="GO" id="GO:0003677">
    <property type="term" value="F:DNA binding"/>
    <property type="evidence" value="ECO:0007669"/>
    <property type="project" value="UniProtKB-KW"/>
</dbReference>
<feature type="region of interest" description="Disordered" evidence="12">
    <location>
        <begin position="1294"/>
        <end position="1321"/>
    </location>
</feature>
<feature type="compositionally biased region" description="Polar residues" evidence="12">
    <location>
        <begin position="2669"/>
        <end position="2680"/>
    </location>
</feature>
<feature type="region of interest" description="Disordered" evidence="12">
    <location>
        <begin position="2413"/>
        <end position="2562"/>
    </location>
</feature>
<feature type="compositionally biased region" description="Basic and acidic residues" evidence="12">
    <location>
        <begin position="1052"/>
        <end position="1068"/>
    </location>
</feature>